<name>A0AAJ1FDT2_9BACT</name>
<gene>
    <name evidence="2" type="ORF">NE651_06910</name>
</gene>
<dbReference type="SUPFAM" id="SSF51445">
    <property type="entry name" value="(Trans)glycosidases"/>
    <property type="match status" value="1"/>
</dbReference>
<reference evidence="2" key="1">
    <citation type="submission" date="2022-06" db="EMBL/GenBank/DDBJ databases">
        <title>Isolation of gut microbiota from human fecal samples.</title>
        <authorList>
            <person name="Pamer E.G."/>
            <person name="Barat B."/>
            <person name="Waligurski E."/>
            <person name="Medina S."/>
            <person name="Paddock L."/>
            <person name="Mostad J."/>
        </authorList>
    </citation>
    <scope>NUCLEOTIDE SEQUENCE</scope>
    <source>
        <strain evidence="2">DFI.6.22</strain>
    </source>
</reference>
<dbReference type="Proteomes" id="UP001205035">
    <property type="component" value="Unassembled WGS sequence"/>
</dbReference>
<organism evidence="2 3">
    <name type="scientific">Alistipes onderdonkii</name>
    <dbReference type="NCBI Taxonomy" id="328813"/>
    <lineage>
        <taxon>Bacteria</taxon>
        <taxon>Pseudomonadati</taxon>
        <taxon>Bacteroidota</taxon>
        <taxon>Bacteroidia</taxon>
        <taxon>Bacteroidales</taxon>
        <taxon>Rikenellaceae</taxon>
        <taxon>Alistipes</taxon>
    </lineage>
</organism>
<dbReference type="AlphaFoldDB" id="A0AAJ1FDT2"/>
<comment type="caution">
    <text evidence="2">The sequence shown here is derived from an EMBL/GenBank/DDBJ whole genome shotgun (WGS) entry which is preliminary data.</text>
</comment>
<evidence type="ECO:0000313" key="3">
    <source>
        <dbReference type="Proteomes" id="UP001205035"/>
    </source>
</evidence>
<keyword evidence="1" id="KW-0732">Signal</keyword>
<protein>
    <submittedName>
        <fullName evidence="2">Uncharacterized protein</fullName>
    </submittedName>
</protein>
<feature type="signal peptide" evidence="1">
    <location>
        <begin position="1"/>
        <end position="26"/>
    </location>
</feature>
<evidence type="ECO:0000313" key="2">
    <source>
        <dbReference type="EMBL" id="MCQ5082622.1"/>
    </source>
</evidence>
<sequence length="159" mass="17077">MKKQILFAACTLFAASALLMTSCQQAEEPIANDPTDQAGPMTRAATLGNFYRVVYVEVNDVNPLNAGEYLLSDGTPFFTHVILFASNIRGDASGNVHNYNNPNNAAILANPAKYIAPLQAKGIKVIMGNLGDHTGAGFANLPQHKSVLTRMIWLPTTIS</sequence>
<dbReference type="Gene3D" id="3.20.20.80">
    <property type="entry name" value="Glycosidases"/>
    <property type="match status" value="1"/>
</dbReference>
<dbReference type="EMBL" id="JANGBQ010000007">
    <property type="protein sequence ID" value="MCQ5082622.1"/>
    <property type="molecule type" value="Genomic_DNA"/>
</dbReference>
<evidence type="ECO:0000256" key="1">
    <source>
        <dbReference type="SAM" id="SignalP"/>
    </source>
</evidence>
<accession>A0AAJ1FDT2</accession>
<proteinExistence type="predicted"/>
<dbReference type="InterPro" id="IPR017853">
    <property type="entry name" value="GH"/>
</dbReference>
<dbReference type="PROSITE" id="PS51257">
    <property type="entry name" value="PROKAR_LIPOPROTEIN"/>
    <property type="match status" value="1"/>
</dbReference>
<dbReference type="RefSeq" id="WP_229107464.1">
    <property type="nucleotide sequence ID" value="NZ_CP102251.1"/>
</dbReference>
<feature type="chain" id="PRO_5042538692" evidence="1">
    <location>
        <begin position="27"/>
        <end position="159"/>
    </location>
</feature>